<evidence type="ECO:0000256" key="3">
    <source>
        <dbReference type="ARBA" id="ARBA00022771"/>
    </source>
</evidence>
<protein>
    <submittedName>
        <fullName evidence="8">HAT C-terminal dimerisation domain-containing protein</fullName>
    </submittedName>
</protein>
<dbReference type="WBParaSite" id="jg388">
    <property type="protein sequence ID" value="jg388"/>
    <property type="gene ID" value="jg388"/>
</dbReference>
<evidence type="ECO:0000313" key="7">
    <source>
        <dbReference type="Proteomes" id="UP000887574"/>
    </source>
</evidence>
<feature type="domain" description="HAT C-terminal dimerisation" evidence="6">
    <location>
        <begin position="131"/>
        <end position="208"/>
    </location>
</feature>
<dbReference type="GO" id="GO:0008270">
    <property type="term" value="F:zinc ion binding"/>
    <property type="evidence" value="ECO:0007669"/>
    <property type="project" value="UniProtKB-KW"/>
</dbReference>
<dbReference type="InterPro" id="IPR008906">
    <property type="entry name" value="HATC_C_dom"/>
</dbReference>
<name>A0A915E873_9BILA</name>
<proteinExistence type="predicted"/>
<dbReference type="SUPFAM" id="SSF53098">
    <property type="entry name" value="Ribonuclease H-like"/>
    <property type="match status" value="1"/>
</dbReference>
<evidence type="ECO:0000256" key="2">
    <source>
        <dbReference type="ARBA" id="ARBA00022723"/>
    </source>
</evidence>
<dbReference type="Proteomes" id="UP000887574">
    <property type="component" value="Unplaced"/>
</dbReference>
<comment type="subcellular location">
    <subcellularLocation>
        <location evidence="1">Nucleus</location>
    </subcellularLocation>
</comment>
<sequence length="217" mass="24709">MLERARKLVGHFNHSNLAYEKLEIEQEKEGLQSIMNLHGGILLSTVSRLSEQKSALRLYCTRQGKRVDDLNEDEWMLMNELVKLLEPFEEVSSPPAKRQTSSSFFGSNSQFFTDTTEAIASSDEASVIAEITAYTKLKNLELDENPLDFWKLNEKSFPILAKLAQRYLSSPASSVASEQLFSVPRDVYDYRRSSLSPGNAEKLIFLNKCLHQLNCCY</sequence>
<reference evidence="8" key="1">
    <citation type="submission" date="2022-11" db="UniProtKB">
        <authorList>
            <consortium name="WormBaseParasite"/>
        </authorList>
    </citation>
    <scope>IDENTIFICATION</scope>
</reference>
<organism evidence="7 8">
    <name type="scientific">Ditylenchus dipsaci</name>
    <dbReference type="NCBI Taxonomy" id="166011"/>
    <lineage>
        <taxon>Eukaryota</taxon>
        <taxon>Metazoa</taxon>
        <taxon>Ecdysozoa</taxon>
        <taxon>Nematoda</taxon>
        <taxon>Chromadorea</taxon>
        <taxon>Rhabditida</taxon>
        <taxon>Tylenchina</taxon>
        <taxon>Tylenchomorpha</taxon>
        <taxon>Sphaerularioidea</taxon>
        <taxon>Anguinidae</taxon>
        <taxon>Anguininae</taxon>
        <taxon>Ditylenchus</taxon>
    </lineage>
</organism>
<keyword evidence="2" id="KW-0479">Metal-binding</keyword>
<dbReference type="PANTHER" id="PTHR46481:SF10">
    <property type="entry name" value="ZINC FINGER BED DOMAIN-CONTAINING PROTEIN 39"/>
    <property type="match status" value="1"/>
</dbReference>
<evidence type="ECO:0000256" key="5">
    <source>
        <dbReference type="ARBA" id="ARBA00023242"/>
    </source>
</evidence>
<evidence type="ECO:0000259" key="6">
    <source>
        <dbReference type="Pfam" id="PF05699"/>
    </source>
</evidence>
<keyword evidence="3" id="KW-0863">Zinc-finger</keyword>
<evidence type="ECO:0000313" key="8">
    <source>
        <dbReference type="WBParaSite" id="jg388"/>
    </source>
</evidence>
<keyword evidence="7" id="KW-1185">Reference proteome</keyword>
<evidence type="ECO:0000256" key="1">
    <source>
        <dbReference type="ARBA" id="ARBA00004123"/>
    </source>
</evidence>
<dbReference type="InterPro" id="IPR012337">
    <property type="entry name" value="RNaseH-like_sf"/>
</dbReference>
<dbReference type="InterPro" id="IPR052035">
    <property type="entry name" value="ZnF_BED_domain_contain"/>
</dbReference>
<keyword evidence="5" id="KW-0539">Nucleus</keyword>
<dbReference type="PANTHER" id="PTHR46481">
    <property type="entry name" value="ZINC FINGER BED DOMAIN-CONTAINING PROTEIN 4"/>
    <property type="match status" value="1"/>
</dbReference>
<dbReference type="GO" id="GO:0046983">
    <property type="term" value="F:protein dimerization activity"/>
    <property type="evidence" value="ECO:0007669"/>
    <property type="project" value="InterPro"/>
</dbReference>
<dbReference type="GO" id="GO:0005634">
    <property type="term" value="C:nucleus"/>
    <property type="evidence" value="ECO:0007669"/>
    <property type="project" value="UniProtKB-SubCell"/>
</dbReference>
<evidence type="ECO:0000256" key="4">
    <source>
        <dbReference type="ARBA" id="ARBA00022833"/>
    </source>
</evidence>
<dbReference type="AlphaFoldDB" id="A0A915E873"/>
<dbReference type="Pfam" id="PF05699">
    <property type="entry name" value="Dimer_Tnp_hAT"/>
    <property type="match status" value="1"/>
</dbReference>
<keyword evidence="4" id="KW-0862">Zinc</keyword>
<accession>A0A915E873</accession>